<evidence type="ECO:0000313" key="2">
    <source>
        <dbReference type="Proteomes" id="UP001209540"/>
    </source>
</evidence>
<organism evidence="1 2">
    <name type="scientific">Phascolomyces articulosus</name>
    <dbReference type="NCBI Taxonomy" id="60185"/>
    <lineage>
        <taxon>Eukaryota</taxon>
        <taxon>Fungi</taxon>
        <taxon>Fungi incertae sedis</taxon>
        <taxon>Mucoromycota</taxon>
        <taxon>Mucoromycotina</taxon>
        <taxon>Mucoromycetes</taxon>
        <taxon>Mucorales</taxon>
        <taxon>Lichtheimiaceae</taxon>
        <taxon>Phascolomyces</taxon>
    </lineage>
</organism>
<keyword evidence="2" id="KW-1185">Reference proteome</keyword>
<dbReference type="Proteomes" id="UP001209540">
    <property type="component" value="Unassembled WGS sequence"/>
</dbReference>
<evidence type="ECO:0000313" key="1">
    <source>
        <dbReference type="EMBL" id="KAI9271684.1"/>
    </source>
</evidence>
<feature type="non-terminal residue" evidence="1">
    <location>
        <position position="1"/>
    </location>
</feature>
<feature type="non-terminal residue" evidence="1">
    <location>
        <position position="102"/>
    </location>
</feature>
<name>A0AAD5K6H0_9FUNG</name>
<proteinExistence type="predicted"/>
<sequence>DLALDKIKSGFWKRAGQMQATLGDLSGVESWQDQGRSTEVWADTAYREAESRQRLGEASWLNGEYNVIMGKLTSAIGYVAGDPEMQAKAQLRAREGQEEINR</sequence>
<reference evidence="1" key="2">
    <citation type="submission" date="2023-02" db="EMBL/GenBank/DDBJ databases">
        <authorList>
            <consortium name="DOE Joint Genome Institute"/>
            <person name="Mondo S.J."/>
            <person name="Chang Y."/>
            <person name="Wang Y."/>
            <person name="Ahrendt S."/>
            <person name="Andreopoulos W."/>
            <person name="Barry K."/>
            <person name="Beard J."/>
            <person name="Benny G.L."/>
            <person name="Blankenship S."/>
            <person name="Bonito G."/>
            <person name="Cuomo C."/>
            <person name="Desiro A."/>
            <person name="Gervers K.A."/>
            <person name="Hundley H."/>
            <person name="Kuo A."/>
            <person name="LaButti K."/>
            <person name="Lang B.F."/>
            <person name="Lipzen A."/>
            <person name="O'Donnell K."/>
            <person name="Pangilinan J."/>
            <person name="Reynolds N."/>
            <person name="Sandor L."/>
            <person name="Smith M.W."/>
            <person name="Tsang A."/>
            <person name="Grigoriev I.V."/>
            <person name="Stajich J.E."/>
            <person name="Spatafora J.W."/>
        </authorList>
    </citation>
    <scope>NUCLEOTIDE SEQUENCE</scope>
    <source>
        <strain evidence="1">RSA 2281</strain>
    </source>
</reference>
<gene>
    <name evidence="1" type="ORF">BDA99DRAFT_422648</name>
</gene>
<accession>A0AAD5K6H0</accession>
<reference evidence="1" key="1">
    <citation type="journal article" date="2022" name="IScience">
        <title>Evolution of zygomycete secretomes and the origins of terrestrial fungal ecologies.</title>
        <authorList>
            <person name="Chang Y."/>
            <person name="Wang Y."/>
            <person name="Mondo S."/>
            <person name="Ahrendt S."/>
            <person name="Andreopoulos W."/>
            <person name="Barry K."/>
            <person name="Beard J."/>
            <person name="Benny G.L."/>
            <person name="Blankenship S."/>
            <person name="Bonito G."/>
            <person name="Cuomo C."/>
            <person name="Desiro A."/>
            <person name="Gervers K.A."/>
            <person name="Hundley H."/>
            <person name="Kuo A."/>
            <person name="LaButti K."/>
            <person name="Lang B.F."/>
            <person name="Lipzen A."/>
            <person name="O'Donnell K."/>
            <person name="Pangilinan J."/>
            <person name="Reynolds N."/>
            <person name="Sandor L."/>
            <person name="Smith M.E."/>
            <person name="Tsang A."/>
            <person name="Grigoriev I.V."/>
            <person name="Stajich J.E."/>
            <person name="Spatafora J.W."/>
        </authorList>
    </citation>
    <scope>NUCLEOTIDE SEQUENCE</scope>
    <source>
        <strain evidence="1">RSA 2281</strain>
    </source>
</reference>
<dbReference type="EMBL" id="JAIXMP010000006">
    <property type="protein sequence ID" value="KAI9271684.1"/>
    <property type="molecule type" value="Genomic_DNA"/>
</dbReference>
<dbReference type="AlphaFoldDB" id="A0AAD5K6H0"/>
<protein>
    <submittedName>
        <fullName evidence="1">Uncharacterized protein</fullName>
    </submittedName>
</protein>
<comment type="caution">
    <text evidence="1">The sequence shown here is derived from an EMBL/GenBank/DDBJ whole genome shotgun (WGS) entry which is preliminary data.</text>
</comment>